<feature type="region of interest" description="Disordered" evidence="1">
    <location>
        <begin position="296"/>
        <end position="408"/>
    </location>
</feature>
<accession>A0A182SD29</accession>
<keyword evidence="3" id="KW-1185">Reference proteome</keyword>
<dbReference type="VEuPathDB" id="VectorBase:AMAM004351"/>
<proteinExistence type="predicted"/>
<feature type="compositionally biased region" description="Polar residues" evidence="1">
    <location>
        <begin position="398"/>
        <end position="408"/>
    </location>
</feature>
<sequence length="506" mass="51972">MMKRTEDDTRDGSSYQFLDLTDAGQNEASAVMGILYPSSSDATVQESSASCQQSSSRNQPHAVAYGPPMLRPKVDEVEQQSTYEKDHFHAVLPQALTQLNGLNPNARAFDPVPVVFLPRPAVALAGSKARSFGKEHPTELEHVSVIASAPSAGPGGGMMIVPVRKHSLVATPTHPLSLLSQTAPPVSTVSATGNVAIVARSSTLLTAAGGGGLLRTASSIVSASTSAPPLPNFVNEGNSSSFVIDTEKVRGSGEQWIGFSVQSTATSVAGGGGGGGGGGGCGGEVIARTSLVTAATMPPHTNNPHHLQQQQQQQQQQHQQQQQQLGSGANNQQQQTAGGQQQPGQGPPQTQPHNVGGRGGGSGGGNGTGGGAAAGGDTGGRNADRDNGNNQQMQQQQAVSVSNPQHQQQMLPHMYTPIPASAYIPQAPHGMYPVQMLPPTAAQVPNNVFVGNLTANVSVHGYPAISPYLATTATPPGAYMQADVGAGPEMQLMPPAPVTMSGRGTM</sequence>
<dbReference type="EnsemblMetazoa" id="AMAM004351-RA">
    <property type="protein sequence ID" value="AMAM004351-PA"/>
    <property type="gene ID" value="AMAM004351"/>
</dbReference>
<feature type="compositionally biased region" description="Low complexity" evidence="1">
    <location>
        <begin position="388"/>
        <end position="397"/>
    </location>
</feature>
<evidence type="ECO:0008006" key="4">
    <source>
        <dbReference type="Google" id="ProtNLM"/>
    </source>
</evidence>
<dbReference type="AlphaFoldDB" id="A0A182SD29"/>
<feature type="compositionally biased region" description="Gly residues" evidence="1">
    <location>
        <begin position="356"/>
        <end position="379"/>
    </location>
</feature>
<protein>
    <recommendedName>
        <fullName evidence="4">Ataxin-2 C-terminal domain-containing protein</fullName>
    </recommendedName>
</protein>
<reference evidence="3" key="1">
    <citation type="submission" date="2013-09" db="EMBL/GenBank/DDBJ databases">
        <title>The Genome Sequence of Anopheles maculatus species B.</title>
        <authorList>
            <consortium name="The Broad Institute Genomics Platform"/>
            <person name="Neafsey D.E."/>
            <person name="Besansky N."/>
            <person name="Howell P."/>
            <person name="Walton C."/>
            <person name="Young S.K."/>
            <person name="Zeng Q."/>
            <person name="Gargeya S."/>
            <person name="Fitzgerald M."/>
            <person name="Haas B."/>
            <person name="Abouelleil A."/>
            <person name="Allen A.W."/>
            <person name="Alvarado L."/>
            <person name="Arachchi H.M."/>
            <person name="Berlin A.M."/>
            <person name="Chapman S.B."/>
            <person name="Gainer-Dewar J."/>
            <person name="Goldberg J."/>
            <person name="Griggs A."/>
            <person name="Gujja S."/>
            <person name="Hansen M."/>
            <person name="Howarth C."/>
            <person name="Imamovic A."/>
            <person name="Ireland A."/>
            <person name="Larimer J."/>
            <person name="McCowan C."/>
            <person name="Murphy C."/>
            <person name="Pearson M."/>
            <person name="Poon T.W."/>
            <person name="Priest M."/>
            <person name="Roberts A."/>
            <person name="Saif S."/>
            <person name="Shea T."/>
            <person name="Sisk P."/>
            <person name="Sykes S."/>
            <person name="Wortman J."/>
            <person name="Nusbaum C."/>
            <person name="Birren B."/>
        </authorList>
    </citation>
    <scope>NUCLEOTIDE SEQUENCE [LARGE SCALE GENOMIC DNA]</scope>
    <source>
        <strain evidence="3">maculatus3</strain>
    </source>
</reference>
<evidence type="ECO:0000313" key="3">
    <source>
        <dbReference type="Proteomes" id="UP000075901"/>
    </source>
</evidence>
<evidence type="ECO:0000313" key="2">
    <source>
        <dbReference type="EnsemblMetazoa" id="AMAM004351-PA"/>
    </source>
</evidence>
<evidence type="ECO:0000256" key="1">
    <source>
        <dbReference type="SAM" id="MobiDB-lite"/>
    </source>
</evidence>
<organism evidence="2 3">
    <name type="scientific">Anopheles maculatus</name>
    <dbReference type="NCBI Taxonomy" id="74869"/>
    <lineage>
        <taxon>Eukaryota</taxon>
        <taxon>Metazoa</taxon>
        <taxon>Ecdysozoa</taxon>
        <taxon>Arthropoda</taxon>
        <taxon>Hexapoda</taxon>
        <taxon>Insecta</taxon>
        <taxon>Pterygota</taxon>
        <taxon>Neoptera</taxon>
        <taxon>Endopterygota</taxon>
        <taxon>Diptera</taxon>
        <taxon>Nematocera</taxon>
        <taxon>Culicoidea</taxon>
        <taxon>Culicidae</taxon>
        <taxon>Anophelinae</taxon>
        <taxon>Anopheles</taxon>
        <taxon>Anopheles maculatus group</taxon>
    </lineage>
</organism>
<dbReference type="Proteomes" id="UP000075901">
    <property type="component" value="Unassembled WGS sequence"/>
</dbReference>
<feature type="compositionally biased region" description="Low complexity" evidence="1">
    <location>
        <begin position="306"/>
        <end position="344"/>
    </location>
</feature>
<name>A0A182SD29_9DIPT</name>
<feature type="region of interest" description="Disordered" evidence="1">
    <location>
        <begin position="44"/>
        <end position="68"/>
    </location>
</feature>
<reference evidence="2" key="2">
    <citation type="submission" date="2020-05" db="UniProtKB">
        <authorList>
            <consortium name="EnsemblMetazoa"/>
        </authorList>
    </citation>
    <scope>IDENTIFICATION</scope>
    <source>
        <strain evidence="2">maculatus3</strain>
    </source>
</reference>
<feature type="compositionally biased region" description="Low complexity" evidence="1">
    <location>
        <begin position="45"/>
        <end position="59"/>
    </location>
</feature>